<dbReference type="InterPro" id="IPR050194">
    <property type="entry name" value="Glycosyltransferase_grp1"/>
</dbReference>
<accession>A0ABT2G269</accession>
<reference evidence="2 3" key="1">
    <citation type="submission" date="2022-08" db="EMBL/GenBank/DDBJ databases">
        <title>Algoriphagus sp. CAU 1643 isolated from mud.</title>
        <authorList>
            <person name="Kim W."/>
        </authorList>
    </citation>
    <scope>NUCLEOTIDE SEQUENCE [LARGE SCALE GENOMIC DNA]</scope>
    <source>
        <strain evidence="2 3">CAU 1643</strain>
    </source>
</reference>
<dbReference type="RefSeq" id="WP_259412852.1">
    <property type="nucleotide sequence ID" value="NZ_JANWGH010000001.1"/>
</dbReference>
<gene>
    <name evidence="2" type="ORF">NY014_01975</name>
</gene>
<dbReference type="Pfam" id="PF00534">
    <property type="entry name" value="Glycos_transf_1"/>
    <property type="match status" value="1"/>
</dbReference>
<organism evidence="2 3">
    <name type="scientific">Algoriphagus limi</name>
    <dbReference type="NCBI Taxonomy" id="2975273"/>
    <lineage>
        <taxon>Bacteria</taxon>
        <taxon>Pseudomonadati</taxon>
        <taxon>Bacteroidota</taxon>
        <taxon>Cytophagia</taxon>
        <taxon>Cytophagales</taxon>
        <taxon>Cyclobacteriaceae</taxon>
        <taxon>Algoriphagus</taxon>
    </lineage>
</organism>
<evidence type="ECO:0000259" key="1">
    <source>
        <dbReference type="Pfam" id="PF00534"/>
    </source>
</evidence>
<dbReference type="CDD" id="cd03801">
    <property type="entry name" value="GT4_PimA-like"/>
    <property type="match status" value="1"/>
</dbReference>
<protein>
    <submittedName>
        <fullName evidence="2">Glycosyltransferase family 4 protein</fullName>
    </submittedName>
</protein>
<keyword evidence="3" id="KW-1185">Reference proteome</keyword>
<dbReference type="SUPFAM" id="SSF53756">
    <property type="entry name" value="UDP-Glycosyltransferase/glycogen phosphorylase"/>
    <property type="match status" value="1"/>
</dbReference>
<sequence length="384" mass="44068">MSSQYRRFVFINSHPIQYFAPLYKKMTDEGLHTQVWYASNESVNGGFDKEFGQKVKWDVPLLEGYSYRFFKNYSLNPSINNGFFGLLNLGMLKALLKLPKSLVIIHGWGYFTNVSTLIVAKLVGHTVGIRGESPLNQELLKNKNNLFFKRIFLKYFLFQFVDRFYYIGQQNRAFYKYFGVKESKLVFTPYAVDNERFQQAAKELLSQKKMLRQELGLPIDSKIILFSGKYIYKKRPIDLLQAYNSLQIPGKALVMVGEGELRPEMEEFIANHSLGNVFLTGFVNQREIVKYYAIADLFVMCSGDGETWGLATNEAMNFGIPIVLSDRVGCAADLINEQTGIIFPLGNTNALTEALRLVLNKKYLSSGIIKKINQYSYRQIIDSF</sequence>
<evidence type="ECO:0000313" key="2">
    <source>
        <dbReference type="EMBL" id="MCS5489177.1"/>
    </source>
</evidence>
<proteinExistence type="predicted"/>
<dbReference type="Gene3D" id="3.40.50.2000">
    <property type="entry name" value="Glycogen Phosphorylase B"/>
    <property type="match status" value="2"/>
</dbReference>
<evidence type="ECO:0000313" key="3">
    <source>
        <dbReference type="Proteomes" id="UP001206788"/>
    </source>
</evidence>
<name>A0ABT2G269_9BACT</name>
<comment type="caution">
    <text evidence="2">The sequence shown here is derived from an EMBL/GenBank/DDBJ whole genome shotgun (WGS) entry which is preliminary data.</text>
</comment>
<dbReference type="EMBL" id="JANWGH010000001">
    <property type="protein sequence ID" value="MCS5489177.1"/>
    <property type="molecule type" value="Genomic_DNA"/>
</dbReference>
<feature type="domain" description="Glycosyl transferase family 1" evidence="1">
    <location>
        <begin position="210"/>
        <end position="367"/>
    </location>
</feature>
<dbReference type="InterPro" id="IPR001296">
    <property type="entry name" value="Glyco_trans_1"/>
</dbReference>
<dbReference type="Proteomes" id="UP001206788">
    <property type="component" value="Unassembled WGS sequence"/>
</dbReference>
<dbReference type="PANTHER" id="PTHR45947:SF3">
    <property type="entry name" value="SULFOQUINOVOSYL TRANSFERASE SQD2"/>
    <property type="match status" value="1"/>
</dbReference>
<dbReference type="PANTHER" id="PTHR45947">
    <property type="entry name" value="SULFOQUINOVOSYL TRANSFERASE SQD2"/>
    <property type="match status" value="1"/>
</dbReference>